<dbReference type="STRING" id="504832.OCA5_c04700"/>
<dbReference type="Gene3D" id="3.30.870.10">
    <property type="entry name" value="Endonuclease Chain A"/>
    <property type="match status" value="2"/>
</dbReference>
<dbReference type="KEGG" id="ocg:OCA5_c04700"/>
<dbReference type="Proteomes" id="UP000007730">
    <property type="component" value="Chromosome"/>
</dbReference>
<dbReference type="GO" id="GO:0005576">
    <property type="term" value="C:extracellular region"/>
    <property type="evidence" value="ECO:0007669"/>
    <property type="project" value="UniProtKB-SubCell"/>
</dbReference>
<evidence type="ECO:0000256" key="1">
    <source>
        <dbReference type="ARBA" id="ARBA00003145"/>
    </source>
</evidence>
<dbReference type="GO" id="GO:0003824">
    <property type="term" value="F:catalytic activity"/>
    <property type="evidence" value="ECO:0007669"/>
    <property type="project" value="InterPro"/>
</dbReference>
<protein>
    <recommendedName>
        <fullName evidence="3">Phospholipase D</fullName>
    </recommendedName>
    <alternativeName>
        <fullName evidence="5">Choline phosphatase</fullName>
    </alternativeName>
</protein>
<organism evidence="7 8">
    <name type="scientific">Afipia carboxidovorans (strain ATCC 49405 / DSM 1227 / KCTC 32145 / OM5)</name>
    <name type="common">Oligotropha carboxidovorans</name>
    <dbReference type="NCBI Taxonomy" id="504832"/>
    <lineage>
        <taxon>Bacteria</taxon>
        <taxon>Pseudomonadati</taxon>
        <taxon>Pseudomonadota</taxon>
        <taxon>Alphaproteobacteria</taxon>
        <taxon>Hyphomicrobiales</taxon>
        <taxon>Nitrobacteraceae</taxon>
        <taxon>Afipia</taxon>
    </lineage>
</organism>
<evidence type="ECO:0000313" key="8">
    <source>
        <dbReference type="Proteomes" id="UP000007730"/>
    </source>
</evidence>
<evidence type="ECO:0000256" key="2">
    <source>
        <dbReference type="ARBA" id="ARBA00004613"/>
    </source>
</evidence>
<dbReference type="InterPro" id="IPR025202">
    <property type="entry name" value="PLD-like_dom"/>
</dbReference>
<dbReference type="RefSeq" id="WP_012561221.1">
    <property type="nucleotide sequence ID" value="NC_011386.1"/>
</dbReference>
<dbReference type="CDD" id="cd09133">
    <property type="entry name" value="PLDc_unchar5"/>
    <property type="match status" value="2"/>
</dbReference>
<evidence type="ECO:0000256" key="4">
    <source>
        <dbReference type="ARBA" id="ARBA00022525"/>
    </source>
</evidence>
<dbReference type="PATRIC" id="fig|504832.7.peg.491"/>
<dbReference type="KEGG" id="oca:OCAR_4037"/>
<dbReference type="SUPFAM" id="SSF56024">
    <property type="entry name" value="Phospholipase D/nuclease"/>
    <property type="match status" value="2"/>
</dbReference>
<proteinExistence type="predicted"/>
<keyword evidence="4" id="KW-0964">Secreted</keyword>
<comment type="function">
    <text evidence="1">Could be a virulence factor.</text>
</comment>
<keyword evidence="8" id="KW-1185">Reference proteome</keyword>
<dbReference type="EMBL" id="CP002826">
    <property type="protein sequence ID" value="AEI05194.1"/>
    <property type="molecule type" value="Genomic_DNA"/>
</dbReference>
<dbReference type="InterPro" id="IPR001736">
    <property type="entry name" value="PLipase_D/transphosphatidylase"/>
</dbReference>
<feature type="domain" description="PLD phosphodiesterase" evidence="6">
    <location>
        <begin position="520"/>
        <end position="547"/>
    </location>
</feature>
<dbReference type="OrthoDB" id="8410695at2"/>
<reference evidence="7 8" key="1">
    <citation type="journal article" date="2011" name="J. Bacteriol.">
        <title>Complete genome sequences of the chemolithoautotrophic Oligotropha carboxidovorans strains OM4 and OM5.</title>
        <authorList>
            <person name="Volland S."/>
            <person name="Rachinger M."/>
            <person name="Strittmatter A."/>
            <person name="Daniel R."/>
            <person name="Gottschalk G."/>
            <person name="Meyer O."/>
        </authorList>
    </citation>
    <scope>NUCLEOTIDE SEQUENCE [LARGE SCALE GENOMIC DNA]</scope>
    <source>
        <strain evidence="8">ATCC 49405 / DSM 1227 / KCTC 32145 / OM5</strain>
    </source>
</reference>
<dbReference type="HOGENOM" id="CLU_032308_0_0_5"/>
<accession>B6J9W8</accession>
<dbReference type="PROSITE" id="PS50035">
    <property type="entry name" value="PLD"/>
    <property type="match status" value="1"/>
</dbReference>
<sequence length="579" mass="64277">MKNIYIPAWHYRAPGIVQRIWGWSPVEEMILLSLDRSPGTIEDVSKILKIPRQLVGSTVARLMQFGLAEVRLSPQPVLSTSSVGHDFIRTGHALPERTADREIGISVVYEKVGLSVFRTRDVDTIPVTKLPAKGAIITFPKGEPPETHYSMMQRVNEFMVGMLRPGEWLRGVQANSSFLEKRFLVLDLDEVAAGVFPQGSSDQLVESLKGTIKTGILPRTTSPPPERPVSIETRFDADQLIVGAEQHLQRFEQIVGAAKSNVFVLSTFVAAQSDEKGRDRRERIVRALENACERGVRCHLFFGTSLDRAKHAAAMQELYLRLSAARQTRGYLQVQRDPVGSHAKFLAADDGHDGAVVLMGSCNWLHSPFSAVEVSAEFREANAVAEGLDLLREIVSKLASASRSVETLQFMASELRRQRNMLSNSEEEETPAAKLTILHAADHERLLRVAAHDAQQRFVCCTNKVGANMVPALFDPAEVAGRRLSDVRIYYSRRSGPVKRGHVTKHRERLHGIVELIGVPEPQLHAKFLVWDSNHIVVSSLNWGSQSGLEDNPLDEIGLYLEGPDLAASLLEKFEAECA</sequence>
<evidence type="ECO:0000259" key="6">
    <source>
        <dbReference type="PROSITE" id="PS50035"/>
    </source>
</evidence>
<evidence type="ECO:0000313" key="7">
    <source>
        <dbReference type="EMBL" id="AEI05194.1"/>
    </source>
</evidence>
<name>B6J9W8_AFIC5</name>
<evidence type="ECO:0000256" key="5">
    <source>
        <dbReference type="ARBA" id="ARBA00029594"/>
    </source>
</evidence>
<comment type="subcellular location">
    <subcellularLocation>
        <location evidence="2">Secreted</location>
    </subcellularLocation>
</comment>
<dbReference type="AlphaFoldDB" id="B6J9W8"/>
<gene>
    <name evidence="7" type="ordered locus">OCA5_c04700</name>
</gene>
<dbReference type="GO" id="GO:0006793">
    <property type="term" value="P:phosphorus metabolic process"/>
    <property type="evidence" value="ECO:0007669"/>
    <property type="project" value="UniProtKB-ARBA"/>
</dbReference>
<dbReference type="Pfam" id="PF13091">
    <property type="entry name" value="PLDc_2"/>
    <property type="match status" value="1"/>
</dbReference>
<dbReference type="eggNOG" id="COG1502">
    <property type="taxonomic scope" value="Bacteria"/>
</dbReference>
<evidence type="ECO:0000256" key="3">
    <source>
        <dbReference type="ARBA" id="ARBA00018392"/>
    </source>
</evidence>